<dbReference type="SUPFAM" id="SSF55021">
    <property type="entry name" value="ACT-like"/>
    <property type="match status" value="1"/>
</dbReference>
<keyword evidence="2" id="KW-0418">Kinase</keyword>
<name>A0A381KPU5_CLODI</name>
<evidence type="ECO:0000259" key="1">
    <source>
        <dbReference type="PROSITE" id="PS51671"/>
    </source>
</evidence>
<dbReference type="InterPro" id="IPR045865">
    <property type="entry name" value="ACT-like_dom_sf"/>
</dbReference>
<dbReference type="InterPro" id="IPR002912">
    <property type="entry name" value="ACT_dom"/>
</dbReference>
<proteinExistence type="predicted"/>
<keyword evidence="2" id="KW-0808">Transferase</keyword>
<organism evidence="2">
    <name type="scientific">Clostridioides difficile</name>
    <name type="common">Peptoclostridium difficile</name>
    <dbReference type="NCBI Taxonomy" id="1496"/>
    <lineage>
        <taxon>Bacteria</taxon>
        <taxon>Bacillati</taxon>
        <taxon>Bacillota</taxon>
        <taxon>Clostridia</taxon>
        <taxon>Peptostreptococcales</taxon>
        <taxon>Peptostreptococcaceae</taxon>
        <taxon>Clostridioides</taxon>
    </lineage>
</organism>
<protein>
    <submittedName>
        <fullName evidence="2">GTP pyrophosphokinase</fullName>
    </submittedName>
</protein>
<sequence>MEVSWSSAGKGKFEAEIQIKAIDRRGIVNEITHIVAMDKLSLNGINARKGKDSIVSINLLVEVNDTEELKILMKKLKAIPGVESIYRMTN</sequence>
<dbReference type="GO" id="GO:0016301">
    <property type="term" value="F:kinase activity"/>
    <property type="evidence" value="ECO:0007669"/>
    <property type="project" value="UniProtKB-KW"/>
</dbReference>
<accession>A0A381KPU5</accession>
<dbReference type="Gene3D" id="3.30.70.260">
    <property type="match status" value="1"/>
</dbReference>
<gene>
    <name evidence="2" type="primary">relA_2</name>
    <name evidence="2" type="ORF">NCTC13307_04923</name>
</gene>
<dbReference type="AlphaFoldDB" id="A0A381KPU5"/>
<dbReference type="EMBL" id="UFWD01000003">
    <property type="protein sequence ID" value="SUY83790.1"/>
    <property type="molecule type" value="Genomic_DNA"/>
</dbReference>
<dbReference type="Pfam" id="PF13291">
    <property type="entry name" value="ACT_4"/>
    <property type="match status" value="1"/>
</dbReference>
<dbReference type="PROSITE" id="PS51671">
    <property type="entry name" value="ACT"/>
    <property type="match status" value="1"/>
</dbReference>
<feature type="domain" description="ACT" evidence="1">
    <location>
        <begin position="16"/>
        <end position="90"/>
    </location>
</feature>
<evidence type="ECO:0000313" key="2">
    <source>
        <dbReference type="EMBL" id="SUY83790.1"/>
    </source>
</evidence>
<dbReference type="CDD" id="cd04876">
    <property type="entry name" value="ACT_RelA-SpoT"/>
    <property type="match status" value="1"/>
</dbReference>
<reference evidence="2" key="1">
    <citation type="submission" date="2018-06" db="EMBL/GenBank/DDBJ databases">
        <authorList>
            <consortium name="Pathogen Informatics"/>
            <person name="Doyle S."/>
        </authorList>
    </citation>
    <scope>NUCLEOTIDE SEQUENCE</scope>
    <source>
        <strain evidence="2">NCTC13307</strain>
    </source>
</reference>